<dbReference type="Proteomes" id="UP000054686">
    <property type="component" value="Unassembled WGS sequence"/>
</dbReference>
<name>A0A0V8RSA6_9ACTO</name>
<evidence type="ECO:0000256" key="2">
    <source>
        <dbReference type="ARBA" id="ARBA00009142"/>
    </source>
</evidence>
<protein>
    <recommendedName>
        <fullName evidence="8">Probable membrane transporter protein</fullName>
    </recommendedName>
</protein>
<evidence type="ECO:0000256" key="7">
    <source>
        <dbReference type="ARBA" id="ARBA00023136"/>
    </source>
</evidence>
<keyword evidence="3" id="KW-0813">Transport</keyword>
<dbReference type="Pfam" id="PF01925">
    <property type="entry name" value="TauE"/>
    <property type="match status" value="1"/>
</dbReference>
<dbReference type="InterPro" id="IPR002781">
    <property type="entry name" value="TM_pro_TauE-like"/>
</dbReference>
<sequence>MDLSTLTALTWVALIAAAALTGLAKTAVPGLASVAAALFALVLPAKESTGVMLALLLIGDAIALWAYRRDANTAVLRRLVPSVLAGVGLGALLLAVTTQAQMRRAIGAILLLLVIVTLAQRRWGPPRVSQGRVARAAYGTLAGFTTMAANAGGPVTSMYFLASRFSVSEFLGTTAWFFFTVNVIKAPFTIGMGLLRLEHLPLIGLLAPVVLACAWAGRRLATRIPLRIFEPLVIATTIVATLPLLL</sequence>
<dbReference type="PANTHER" id="PTHR30269:SF23">
    <property type="entry name" value="MEMBRANE TRANSPORTER PROTEIN YDHB-RELATED"/>
    <property type="match status" value="1"/>
</dbReference>
<organism evidence="9 10">
    <name type="scientific">Schaalia odontolytica</name>
    <dbReference type="NCBI Taxonomy" id="1660"/>
    <lineage>
        <taxon>Bacteria</taxon>
        <taxon>Bacillati</taxon>
        <taxon>Actinomycetota</taxon>
        <taxon>Actinomycetes</taxon>
        <taxon>Actinomycetales</taxon>
        <taxon>Actinomycetaceae</taxon>
        <taxon>Schaalia</taxon>
    </lineage>
</organism>
<keyword evidence="7 8" id="KW-0472">Membrane</keyword>
<feature type="transmembrane region" description="Helical" evidence="8">
    <location>
        <begin position="174"/>
        <end position="194"/>
    </location>
</feature>
<evidence type="ECO:0000313" key="9">
    <source>
        <dbReference type="EMBL" id="KSW10905.1"/>
    </source>
</evidence>
<comment type="caution">
    <text evidence="9">The sequence shown here is derived from an EMBL/GenBank/DDBJ whole genome shotgun (WGS) entry which is preliminary data.</text>
</comment>
<keyword evidence="6 8" id="KW-1133">Transmembrane helix</keyword>
<evidence type="ECO:0000313" key="10">
    <source>
        <dbReference type="Proteomes" id="UP000054686"/>
    </source>
</evidence>
<comment type="subcellular location">
    <subcellularLocation>
        <location evidence="1 8">Cell membrane</location>
        <topology evidence="1 8">Multi-pass membrane protein</topology>
    </subcellularLocation>
</comment>
<gene>
    <name evidence="9" type="ORF">APY09_05370</name>
</gene>
<feature type="transmembrane region" description="Helical" evidence="8">
    <location>
        <begin position="136"/>
        <end position="162"/>
    </location>
</feature>
<evidence type="ECO:0000256" key="3">
    <source>
        <dbReference type="ARBA" id="ARBA00022448"/>
    </source>
</evidence>
<dbReference type="GO" id="GO:0005886">
    <property type="term" value="C:plasma membrane"/>
    <property type="evidence" value="ECO:0007669"/>
    <property type="project" value="UniProtKB-SubCell"/>
</dbReference>
<feature type="transmembrane region" description="Helical" evidence="8">
    <location>
        <begin position="105"/>
        <end position="124"/>
    </location>
</feature>
<feature type="transmembrane region" description="Helical" evidence="8">
    <location>
        <begin position="79"/>
        <end position="98"/>
    </location>
</feature>
<dbReference type="RefSeq" id="WP_060566530.1">
    <property type="nucleotide sequence ID" value="NZ_CP040006.1"/>
</dbReference>
<evidence type="ECO:0000256" key="1">
    <source>
        <dbReference type="ARBA" id="ARBA00004651"/>
    </source>
</evidence>
<dbReference type="AlphaFoldDB" id="A0A0V8RSA6"/>
<accession>A0A0V8RSA6</accession>
<evidence type="ECO:0000256" key="5">
    <source>
        <dbReference type="ARBA" id="ARBA00022692"/>
    </source>
</evidence>
<evidence type="ECO:0000256" key="8">
    <source>
        <dbReference type="RuleBase" id="RU363041"/>
    </source>
</evidence>
<dbReference type="InterPro" id="IPR052017">
    <property type="entry name" value="TSUP"/>
</dbReference>
<keyword evidence="4 8" id="KW-1003">Cell membrane</keyword>
<keyword evidence="5 8" id="KW-0812">Transmembrane</keyword>
<dbReference type="PANTHER" id="PTHR30269">
    <property type="entry name" value="TRANSMEMBRANE PROTEIN YFCA"/>
    <property type="match status" value="1"/>
</dbReference>
<feature type="transmembrane region" description="Helical" evidence="8">
    <location>
        <begin position="200"/>
        <end position="216"/>
    </location>
</feature>
<feature type="transmembrane region" description="Helical" evidence="8">
    <location>
        <begin position="50"/>
        <end position="67"/>
    </location>
</feature>
<comment type="similarity">
    <text evidence="2 8">Belongs to the 4-toluene sulfonate uptake permease (TSUP) (TC 2.A.102) family.</text>
</comment>
<reference evidence="9 10" key="1">
    <citation type="submission" date="2015-10" db="EMBL/GenBank/DDBJ databases">
        <title>Draft Genome of Actinomyces odontolyticus subsp. actinosynbacter strain XH001.</title>
        <authorList>
            <person name="Mclean J.S."/>
            <person name="He X."/>
        </authorList>
    </citation>
    <scope>NUCLEOTIDE SEQUENCE [LARGE SCALE GENOMIC DNA]</scope>
    <source>
        <strain evidence="9 10">XH001</strain>
    </source>
</reference>
<evidence type="ECO:0000256" key="4">
    <source>
        <dbReference type="ARBA" id="ARBA00022475"/>
    </source>
</evidence>
<proteinExistence type="inferred from homology"/>
<dbReference type="OrthoDB" id="9801058at2"/>
<feature type="transmembrane region" description="Helical" evidence="8">
    <location>
        <begin position="228"/>
        <end position="245"/>
    </location>
</feature>
<dbReference type="EMBL" id="LLVT01000002">
    <property type="protein sequence ID" value="KSW10905.1"/>
    <property type="molecule type" value="Genomic_DNA"/>
</dbReference>
<evidence type="ECO:0000256" key="6">
    <source>
        <dbReference type="ARBA" id="ARBA00022989"/>
    </source>
</evidence>